<feature type="domain" description="VWFC" evidence="2">
    <location>
        <begin position="207"/>
        <end position="284"/>
    </location>
</feature>
<dbReference type="OrthoDB" id="5976811at2759"/>
<evidence type="ECO:0000259" key="2">
    <source>
        <dbReference type="PROSITE" id="PS50184"/>
    </source>
</evidence>
<dbReference type="InterPro" id="IPR004094">
    <property type="entry name" value="Antistasin-like"/>
</dbReference>
<keyword evidence="1" id="KW-0812">Transmembrane</keyword>
<dbReference type="Gene3D" id="2.10.70.10">
    <property type="entry name" value="Complement Module, domain 1"/>
    <property type="match status" value="1"/>
</dbReference>
<evidence type="ECO:0000256" key="1">
    <source>
        <dbReference type="SAM" id="Phobius"/>
    </source>
</evidence>
<dbReference type="Pfam" id="PF02822">
    <property type="entry name" value="Antistasin"/>
    <property type="match status" value="1"/>
</dbReference>
<dbReference type="Proteomes" id="UP000504635">
    <property type="component" value="Unplaced"/>
</dbReference>
<evidence type="ECO:0000259" key="3">
    <source>
        <dbReference type="PROSITE" id="PS51252"/>
    </source>
</evidence>
<dbReference type="PANTHER" id="PTHR46439:SF1">
    <property type="entry name" value="CYSTEINE-RICH MOTOR NEURON 1 PROTEIN"/>
    <property type="match status" value="1"/>
</dbReference>
<dbReference type="GeneID" id="115881835"/>
<name>A0A6J2XWD6_SITOR</name>
<dbReference type="PANTHER" id="PTHR46439">
    <property type="entry name" value="CYSTEINE-RICH MOTOR NEURON 1 PROTEIN"/>
    <property type="match status" value="1"/>
</dbReference>
<dbReference type="InParanoid" id="A0A6J2XWD6"/>
<keyword evidence="1" id="KW-1133">Transmembrane helix</keyword>
<proteinExistence type="predicted"/>
<evidence type="ECO:0000313" key="5">
    <source>
        <dbReference type="RefSeq" id="XP_030755386.1"/>
    </source>
</evidence>
<gene>
    <name evidence="5" type="primary">LOC115881835</name>
</gene>
<dbReference type="PROSITE" id="PS51252">
    <property type="entry name" value="ANTISTASIN"/>
    <property type="match status" value="1"/>
</dbReference>
<feature type="domain" description="Antistasin-like" evidence="3">
    <location>
        <begin position="308"/>
        <end position="334"/>
    </location>
</feature>
<accession>A0A6J2XWD6</accession>
<dbReference type="KEGG" id="soy:115881835"/>
<dbReference type="SUPFAM" id="SSF57603">
    <property type="entry name" value="FnI-like domain"/>
    <property type="match status" value="3"/>
</dbReference>
<reference evidence="5" key="1">
    <citation type="submission" date="2025-08" db="UniProtKB">
        <authorList>
            <consortium name="RefSeq"/>
        </authorList>
    </citation>
    <scope>IDENTIFICATION</scope>
    <source>
        <tissue evidence="5">Gonads</tissue>
    </source>
</reference>
<dbReference type="Gene3D" id="2.10.22.10">
    <property type="entry name" value="Antistasin, domain 1"/>
    <property type="match status" value="1"/>
</dbReference>
<dbReference type="PROSITE" id="PS50184">
    <property type="entry name" value="VWFC_2"/>
    <property type="match status" value="1"/>
</dbReference>
<dbReference type="InterPro" id="IPR052624">
    <property type="entry name" value="CRIM1"/>
</dbReference>
<protein>
    <submittedName>
        <fullName evidence="5">Cysteine-rich motor neuron 1 protein-like</fullName>
    </submittedName>
</protein>
<evidence type="ECO:0000313" key="4">
    <source>
        <dbReference type="Proteomes" id="UP000504635"/>
    </source>
</evidence>
<dbReference type="GO" id="GO:0004867">
    <property type="term" value="F:serine-type endopeptidase inhibitor activity"/>
    <property type="evidence" value="ECO:0007669"/>
    <property type="project" value="InterPro"/>
</dbReference>
<feature type="transmembrane region" description="Helical" evidence="1">
    <location>
        <begin position="420"/>
        <end position="441"/>
    </location>
</feature>
<organism evidence="4 5">
    <name type="scientific">Sitophilus oryzae</name>
    <name type="common">Rice weevil</name>
    <name type="synonym">Curculio oryzae</name>
    <dbReference type="NCBI Taxonomy" id="7048"/>
    <lineage>
        <taxon>Eukaryota</taxon>
        <taxon>Metazoa</taxon>
        <taxon>Ecdysozoa</taxon>
        <taxon>Arthropoda</taxon>
        <taxon>Hexapoda</taxon>
        <taxon>Insecta</taxon>
        <taxon>Pterygota</taxon>
        <taxon>Neoptera</taxon>
        <taxon>Endopterygota</taxon>
        <taxon>Coleoptera</taxon>
        <taxon>Polyphaga</taxon>
        <taxon>Cucujiformia</taxon>
        <taxon>Curculionidae</taxon>
        <taxon>Dryophthorinae</taxon>
        <taxon>Sitophilus</taxon>
    </lineage>
</organism>
<sequence length="477" mass="53269">MDSCVKPPCLSDLEIVTSGDEKPGSCCPLYSCQGCKNESLINGKCPCAPGAVINERGICECVEKELHLVNGECVCNPQQCELPHVCGKKHVLTTIEDGCCRKTRCLPCPDDSESTNLDSDSIEDHCVCLPCKNYCDHNKTIVVKKKGTNFPGNCCDLYECKLLDKTEKNCVVGDIIYADGETWSTADKQECRCQNALSLCTTRDDTKNCIYDGIMKQHNTTWRTDNDCTECTCLNGDINCISHFCETKEAKIKESTPTSCTRNDNIYEHLKIWIDERDNCTVCQCFNGVEQCNSTNCAIKETPEVHECRPLSDCNKQCPNGFRLNRRGCEICKCNPTRVGQELLSKYNISMNDLIHILNDYVREKIDSEETNTTSTSTTTTTTPPSILTILKNDEGILDKSASDTTIKPTCFSENDNSSWIVPVAVIVIVVIAITTVYICYKSKRRQSMDITPFRGKYHTVNLMDNNNTIKKSSIGY</sequence>
<dbReference type="RefSeq" id="XP_030755386.1">
    <property type="nucleotide sequence ID" value="XM_030899526.1"/>
</dbReference>
<dbReference type="InterPro" id="IPR001007">
    <property type="entry name" value="VWF_dom"/>
</dbReference>
<keyword evidence="4" id="KW-1185">Reference proteome</keyword>
<keyword evidence="1" id="KW-0472">Membrane</keyword>
<dbReference type="AlphaFoldDB" id="A0A6J2XWD6"/>
<dbReference type="GO" id="GO:0005886">
    <property type="term" value="C:plasma membrane"/>
    <property type="evidence" value="ECO:0007669"/>
    <property type="project" value="TreeGrafter"/>
</dbReference>